<keyword evidence="5" id="KW-0029">Amino-acid transport</keyword>
<dbReference type="InterPro" id="IPR003593">
    <property type="entry name" value="AAA+_ATPase"/>
</dbReference>
<evidence type="ECO:0000256" key="6">
    <source>
        <dbReference type="PROSITE-ProRule" id="PRU00703"/>
    </source>
</evidence>
<reference evidence="11 12" key="1">
    <citation type="submission" date="2024-01" db="EMBL/GenBank/DDBJ databases">
        <title>Multi-omics insights into the function and evolution of sodium benzoate biodegradation pathways in Benzoatithermus flavus gen. nov., sp. nov. from hot spring.</title>
        <authorList>
            <person name="Hu C.-J."/>
            <person name="Li W.-J."/>
        </authorList>
    </citation>
    <scope>NUCLEOTIDE SEQUENCE [LARGE SCALE GENOMIC DNA]</scope>
    <source>
        <strain evidence="11 12">SYSU G07066</strain>
    </source>
</reference>
<dbReference type="InterPro" id="IPR051921">
    <property type="entry name" value="ABC_osmolyte_uptake_ATP-bind"/>
</dbReference>
<dbReference type="InterPro" id="IPR027417">
    <property type="entry name" value="P-loop_NTPase"/>
</dbReference>
<comment type="subunit">
    <text evidence="7">The complex is probably composed of two ATP-binding proteins, two transmembrane proteins and a solute-binding protein.</text>
</comment>
<keyword evidence="7" id="KW-0472">Membrane</keyword>
<dbReference type="PROSITE" id="PS00211">
    <property type="entry name" value="ABC_TRANSPORTER_1"/>
    <property type="match status" value="1"/>
</dbReference>
<dbReference type="EC" id="7.6.2.9" evidence="7"/>
<keyword evidence="12" id="KW-1185">Reference proteome</keyword>
<evidence type="ECO:0000256" key="2">
    <source>
        <dbReference type="ARBA" id="ARBA00022448"/>
    </source>
</evidence>
<gene>
    <name evidence="11" type="ORF">U1T56_13380</name>
</gene>
<comment type="catalytic activity">
    <reaction evidence="7">
        <text>a quaternary ammonium(out) + ATP + H2O = a quaternary ammonium(in) + ADP + phosphate + H(+)</text>
        <dbReference type="Rhea" id="RHEA:11036"/>
        <dbReference type="ChEBI" id="CHEBI:15377"/>
        <dbReference type="ChEBI" id="CHEBI:15378"/>
        <dbReference type="ChEBI" id="CHEBI:30616"/>
        <dbReference type="ChEBI" id="CHEBI:35267"/>
        <dbReference type="ChEBI" id="CHEBI:43474"/>
        <dbReference type="ChEBI" id="CHEBI:456216"/>
    </reaction>
</comment>
<dbReference type="InterPro" id="IPR017871">
    <property type="entry name" value="ABC_transporter-like_CS"/>
</dbReference>
<dbReference type="PROSITE" id="PS51371">
    <property type="entry name" value="CBS"/>
    <property type="match status" value="1"/>
</dbReference>
<evidence type="ECO:0000313" key="11">
    <source>
        <dbReference type="EMBL" id="MEK0084151.1"/>
    </source>
</evidence>
<feature type="compositionally biased region" description="Polar residues" evidence="8">
    <location>
        <begin position="419"/>
        <end position="434"/>
    </location>
</feature>
<dbReference type="PROSITE" id="PS50893">
    <property type="entry name" value="ABC_TRANSPORTER_2"/>
    <property type="match status" value="1"/>
</dbReference>
<comment type="similarity">
    <text evidence="1 7">Belongs to the ABC transporter superfamily.</text>
</comment>
<dbReference type="SUPFAM" id="SSF52540">
    <property type="entry name" value="P-loop containing nucleoside triphosphate hydrolases"/>
    <property type="match status" value="1"/>
</dbReference>
<dbReference type="InterPro" id="IPR046342">
    <property type="entry name" value="CBS_dom_sf"/>
</dbReference>
<dbReference type="InterPro" id="IPR005892">
    <property type="entry name" value="Gly-betaine_transp_ATP-bd"/>
</dbReference>
<dbReference type="SMART" id="SM00382">
    <property type="entry name" value="AAA"/>
    <property type="match status" value="1"/>
</dbReference>
<comment type="caution">
    <text evidence="11">The sequence shown here is derived from an EMBL/GenBank/DDBJ whole genome shotgun (WGS) entry which is preliminary data.</text>
</comment>
<dbReference type="PANTHER" id="PTHR43869">
    <property type="entry name" value="GLYCINE BETAINE/PROLINE BETAINE TRANSPORT SYSTEM ATP-BINDING PROTEIN PROV"/>
    <property type="match status" value="1"/>
</dbReference>
<keyword evidence="4 7" id="KW-0067">ATP-binding</keyword>
<dbReference type="GO" id="GO:0005524">
    <property type="term" value="F:ATP binding"/>
    <property type="evidence" value="ECO:0007669"/>
    <property type="project" value="UniProtKB-KW"/>
</dbReference>
<evidence type="ECO:0000256" key="4">
    <source>
        <dbReference type="ARBA" id="ARBA00022840"/>
    </source>
</evidence>
<evidence type="ECO:0000256" key="7">
    <source>
        <dbReference type="RuleBase" id="RU369116"/>
    </source>
</evidence>
<dbReference type="CDD" id="cd03294">
    <property type="entry name" value="ABC_Pro_Gly_Betaine"/>
    <property type="match status" value="1"/>
</dbReference>
<evidence type="ECO:0000256" key="1">
    <source>
        <dbReference type="ARBA" id="ARBA00005417"/>
    </source>
</evidence>
<protein>
    <recommendedName>
        <fullName evidence="7">Quaternary amine transport ATP-binding protein</fullName>
        <ecNumber evidence="7">7.6.2.9</ecNumber>
    </recommendedName>
</protein>
<keyword evidence="6" id="KW-0129">CBS domain</keyword>
<keyword evidence="2 7" id="KW-0813">Transport</keyword>
<feature type="domain" description="CBS" evidence="10">
    <location>
        <begin position="345"/>
        <end position="401"/>
    </location>
</feature>
<name>A0ABU8XTB5_9PROT</name>
<dbReference type="PANTHER" id="PTHR43869:SF1">
    <property type="entry name" value="GLYCINE BETAINE_PROLINE BETAINE TRANSPORT SYSTEM ATP-BINDING PROTEIN PROV"/>
    <property type="match status" value="1"/>
</dbReference>
<dbReference type="CDD" id="cd02205">
    <property type="entry name" value="CBS_pair_SF"/>
    <property type="match status" value="1"/>
</dbReference>
<dbReference type="InterPro" id="IPR000644">
    <property type="entry name" value="CBS_dom"/>
</dbReference>
<keyword evidence="7" id="KW-0997">Cell inner membrane</keyword>
<dbReference type="EMBL" id="JBBLZC010000012">
    <property type="protein sequence ID" value="MEK0084151.1"/>
    <property type="molecule type" value="Genomic_DNA"/>
</dbReference>
<proteinExistence type="inferred from homology"/>
<evidence type="ECO:0000256" key="8">
    <source>
        <dbReference type="SAM" id="MobiDB-lite"/>
    </source>
</evidence>
<comment type="subcellular location">
    <subcellularLocation>
        <location evidence="7">Cell inner membrane</location>
        <topology evidence="7">Peripheral membrane protein</topology>
    </subcellularLocation>
</comment>
<dbReference type="InterPro" id="IPR003439">
    <property type="entry name" value="ABC_transporter-like_ATP-bd"/>
</dbReference>
<dbReference type="Proteomes" id="UP001375743">
    <property type="component" value="Unassembled WGS sequence"/>
</dbReference>
<dbReference type="Gene3D" id="3.40.50.300">
    <property type="entry name" value="P-loop containing nucleotide triphosphate hydrolases"/>
    <property type="match status" value="1"/>
</dbReference>
<dbReference type="SUPFAM" id="SSF54631">
    <property type="entry name" value="CBS-domain pair"/>
    <property type="match status" value="1"/>
</dbReference>
<evidence type="ECO:0000313" key="12">
    <source>
        <dbReference type="Proteomes" id="UP001375743"/>
    </source>
</evidence>
<evidence type="ECO:0000259" key="9">
    <source>
        <dbReference type="PROSITE" id="PS50893"/>
    </source>
</evidence>
<organism evidence="11 12">
    <name type="scientific">Benzoatithermus flavus</name>
    <dbReference type="NCBI Taxonomy" id="3108223"/>
    <lineage>
        <taxon>Bacteria</taxon>
        <taxon>Pseudomonadati</taxon>
        <taxon>Pseudomonadota</taxon>
        <taxon>Alphaproteobacteria</taxon>
        <taxon>Geminicoccales</taxon>
        <taxon>Geminicoccaceae</taxon>
        <taxon>Benzoatithermus</taxon>
    </lineage>
</organism>
<evidence type="ECO:0000259" key="10">
    <source>
        <dbReference type="PROSITE" id="PS51371"/>
    </source>
</evidence>
<evidence type="ECO:0000256" key="3">
    <source>
        <dbReference type="ARBA" id="ARBA00022741"/>
    </source>
</evidence>
<evidence type="ECO:0000256" key="5">
    <source>
        <dbReference type="ARBA" id="ARBA00022970"/>
    </source>
</evidence>
<dbReference type="RefSeq" id="WP_418159998.1">
    <property type="nucleotide sequence ID" value="NZ_JBBLZC010000012.1"/>
</dbReference>
<dbReference type="Pfam" id="PF00571">
    <property type="entry name" value="CBS"/>
    <property type="match status" value="1"/>
</dbReference>
<dbReference type="NCBIfam" id="TIGR01186">
    <property type="entry name" value="proV"/>
    <property type="match status" value="1"/>
</dbReference>
<dbReference type="Gene3D" id="3.10.580.10">
    <property type="entry name" value="CBS-domain"/>
    <property type="match status" value="1"/>
</dbReference>
<keyword evidence="3 7" id="KW-0547">Nucleotide-binding</keyword>
<sequence>MSGERRQRIKVEGVTKLFGNVTQAVLDRLDRGEPREAINRATGCVLGLRDVSFDVAEGEILVVMGLSGSGKSTMLRCLNRLIEPTRGRVLVDGVDVTTLKPVELRAFRRKTFGMVFQHFALFPHRTIQENVEFGLEIQGVEPIKRRDRAMQAIQQVGLKGWEKALPSQLSGGMRQRAGLARALATDAPILLMDEAFSALDPLIRREMQKELVQLQNQLRKTIVFVSHDLDEAIALGGRIVLMKDGEIVQIGTAEEILAAPANDYVADFVEHINVLSVLTAGRIAESAPPTFREGLRIADLPARLPAAAAETLCVVDEAGRLVGTVAGDLLDAVVHPDRTTLGDLAVRNGPVVRGDASLQAALTVLAGCREPVPVVDDNRVLLGVLTARAVVAALAHQQTPPGADAGAADRKEAAWTGPFPSSLSPRSATAPSRG</sequence>
<keyword evidence="7" id="KW-1003">Cell membrane</keyword>
<accession>A0ABU8XTB5</accession>
<feature type="domain" description="ABC transporter" evidence="9">
    <location>
        <begin position="9"/>
        <end position="269"/>
    </location>
</feature>
<feature type="region of interest" description="Disordered" evidence="8">
    <location>
        <begin position="397"/>
        <end position="434"/>
    </location>
</feature>
<dbReference type="Pfam" id="PF00005">
    <property type="entry name" value="ABC_tran"/>
    <property type="match status" value="1"/>
</dbReference>